<dbReference type="Gene3D" id="3.40.50.1380">
    <property type="entry name" value="Methylglyoxal synthase-like domain"/>
    <property type="match status" value="1"/>
</dbReference>
<protein>
    <recommendedName>
        <fullName evidence="2">Methylglyoxal synthase</fullName>
        <shortName evidence="2">MGS</shortName>
        <ecNumber evidence="2">4.2.3.3</ecNumber>
    </recommendedName>
</protein>
<name>A0A9D9EBL1_9BACT</name>
<dbReference type="EMBL" id="JADIMO010000016">
    <property type="protein sequence ID" value="MBO8444277.1"/>
    <property type="molecule type" value="Genomic_DNA"/>
</dbReference>
<evidence type="ECO:0000256" key="2">
    <source>
        <dbReference type="HAMAP-Rule" id="MF_00549"/>
    </source>
</evidence>
<dbReference type="HAMAP" id="MF_00549">
    <property type="entry name" value="Methylglyoxal_synth"/>
    <property type="match status" value="1"/>
</dbReference>
<dbReference type="CDD" id="cd01422">
    <property type="entry name" value="MGS"/>
    <property type="match status" value="1"/>
</dbReference>
<feature type="active site" description="Proton donor/acceptor" evidence="2 3">
    <location>
        <position position="70"/>
    </location>
</feature>
<dbReference type="GO" id="GO:0008929">
    <property type="term" value="F:methylglyoxal synthase activity"/>
    <property type="evidence" value="ECO:0007669"/>
    <property type="project" value="UniProtKB-UniRule"/>
</dbReference>
<reference evidence="5" key="2">
    <citation type="journal article" date="2021" name="PeerJ">
        <title>Extensive microbial diversity within the chicken gut microbiome revealed by metagenomics and culture.</title>
        <authorList>
            <person name="Gilroy R."/>
            <person name="Ravi A."/>
            <person name="Getino M."/>
            <person name="Pursley I."/>
            <person name="Horton D.L."/>
            <person name="Alikhan N.F."/>
            <person name="Baker D."/>
            <person name="Gharbi K."/>
            <person name="Hall N."/>
            <person name="Watson M."/>
            <person name="Adriaenssens E.M."/>
            <person name="Foster-Nyarko E."/>
            <person name="Jarju S."/>
            <person name="Secka A."/>
            <person name="Antonio M."/>
            <person name="Oren A."/>
            <person name="Chaudhuri R.R."/>
            <person name="La Ragione R."/>
            <person name="Hildebrand F."/>
            <person name="Pallen M.J."/>
        </authorList>
    </citation>
    <scope>NUCLEOTIDE SEQUENCE</scope>
    <source>
        <strain evidence="5">D5-748</strain>
    </source>
</reference>
<dbReference type="PIRSF" id="PIRSF006614">
    <property type="entry name" value="Methylglyox_syn"/>
    <property type="match status" value="1"/>
</dbReference>
<organism evidence="5 6">
    <name type="scientific">Candidatus Cryptobacteroides merdavium</name>
    <dbReference type="NCBI Taxonomy" id="2840769"/>
    <lineage>
        <taxon>Bacteria</taxon>
        <taxon>Pseudomonadati</taxon>
        <taxon>Bacteroidota</taxon>
        <taxon>Bacteroidia</taxon>
        <taxon>Bacteroidales</taxon>
        <taxon>Candidatus Cryptobacteroides</taxon>
    </lineage>
</organism>
<feature type="binding site" evidence="2">
    <location>
        <begin position="64"/>
        <end position="65"/>
    </location>
    <ligand>
        <name>substrate</name>
    </ligand>
</feature>
<feature type="binding site" evidence="2">
    <location>
        <begin position="36"/>
        <end position="39"/>
    </location>
    <ligand>
        <name>substrate</name>
    </ligand>
</feature>
<evidence type="ECO:0000256" key="1">
    <source>
        <dbReference type="ARBA" id="ARBA00006287"/>
    </source>
</evidence>
<evidence type="ECO:0000313" key="5">
    <source>
        <dbReference type="EMBL" id="MBO8444277.1"/>
    </source>
</evidence>
<feature type="binding site" evidence="2">
    <location>
        <position position="10"/>
    </location>
    <ligand>
        <name>substrate</name>
    </ligand>
</feature>
<evidence type="ECO:0000313" key="6">
    <source>
        <dbReference type="Proteomes" id="UP000823619"/>
    </source>
</evidence>
<accession>A0A9D9EBL1</accession>
<comment type="caution">
    <text evidence="5">The sequence shown here is derived from an EMBL/GenBank/DDBJ whole genome shotgun (WGS) entry which is preliminary data.</text>
</comment>
<feature type="domain" description="MGS-like" evidence="4">
    <location>
        <begin position="1"/>
        <end position="152"/>
    </location>
</feature>
<reference evidence="5" key="1">
    <citation type="submission" date="2020-10" db="EMBL/GenBank/DDBJ databases">
        <authorList>
            <person name="Gilroy R."/>
        </authorList>
    </citation>
    <scope>NUCLEOTIDE SEQUENCE</scope>
    <source>
        <strain evidence="5">D5-748</strain>
    </source>
</reference>
<evidence type="ECO:0000256" key="3">
    <source>
        <dbReference type="PIRSR" id="PIRSR006614-1"/>
    </source>
</evidence>
<dbReference type="SUPFAM" id="SSF52335">
    <property type="entry name" value="Methylglyoxal synthase-like"/>
    <property type="match status" value="1"/>
</dbReference>
<dbReference type="AlphaFoldDB" id="A0A9D9EBL1"/>
<comment type="catalytic activity">
    <reaction evidence="2">
        <text>dihydroxyacetone phosphate = methylglyoxal + phosphate</text>
        <dbReference type="Rhea" id="RHEA:17937"/>
        <dbReference type="ChEBI" id="CHEBI:17158"/>
        <dbReference type="ChEBI" id="CHEBI:43474"/>
        <dbReference type="ChEBI" id="CHEBI:57642"/>
        <dbReference type="EC" id="4.2.3.3"/>
    </reaction>
</comment>
<dbReference type="InterPro" id="IPR036914">
    <property type="entry name" value="MGS-like_dom_sf"/>
</dbReference>
<comment type="function">
    <text evidence="2">Catalyzes the formation of methylglyoxal from dihydroxyacetone phosphate.</text>
</comment>
<proteinExistence type="inferred from homology"/>
<dbReference type="Proteomes" id="UP000823619">
    <property type="component" value="Unassembled WGS sequence"/>
</dbReference>
<comment type="similarity">
    <text evidence="1 2">Belongs to the methylglyoxal synthase family.</text>
</comment>
<dbReference type="InterPro" id="IPR011607">
    <property type="entry name" value="MGS-like_dom"/>
</dbReference>
<dbReference type="PROSITE" id="PS51855">
    <property type="entry name" value="MGS"/>
    <property type="match status" value="1"/>
</dbReference>
<dbReference type="PANTHER" id="PTHR30492:SF0">
    <property type="entry name" value="METHYLGLYOXAL SYNTHASE"/>
    <property type="match status" value="1"/>
</dbReference>
<dbReference type="PROSITE" id="PS01335">
    <property type="entry name" value="METHYLGLYOXAL_SYNTH"/>
    <property type="match status" value="1"/>
</dbReference>
<gene>
    <name evidence="2" type="primary">mgsA</name>
    <name evidence="5" type="ORF">IAC23_01095</name>
</gene>
<dbReference type="GO" id="GO:0019242">
    <property type="term" value="P:methylglyoxal biosynthetic process"/>
    <property type="evidence" value="ECO:0007669"/>
    <property type="project" value="UniProtKB-UniRule"/>
</dbReference>
<feature type="binding site" evidence="2">
    <location>
        <position position="97"/>
    </location>
    <ligand>
        <name>substrate</name>
    </ligand>
</feature>
<feature type="binding site" evidence="2">
    <location>
        <position position="14"/>
    </location>
    <ligand>
        <name>substrate</name>
    </ligand>
</feature>
<dbReference type="GO" id="GO:0005829">
    <property type="term" value="C:cytosol"/>
    <property type="evidence" value="ECO:0007669"/>
    <property type="project" value="TreeGrafter"/>
</dbReference>
<dbReference type="NCBIfam" id="NF003559">
    <property type="entry name" value="PRK05234.1"/>
    <property type="match status" value="1"/>
</dbReference>
<keyword evidence="2 5" id="KW-0456">Lyase</keyword>
<sequence length="152" mass="16837">MIRNIALVAHDARKSELVDWVRFNAGSLESCTLYCTGTTGRLIREALKETLGEENMPEVNCLLSGPLGGDAQIGAMIAEGKVDMLVFFCDNLIMQGHQNDVMGLVRLASLYNVPFATNRSTADFIISSPLYQSSEYERIIPACIESYKNRKL</sequence>
<dbReference type="Pfam" id="PF02142">
    <property type="entry name" value="MGS"/>
    <property type="match status" value="1"/>
</dbReference>
<dbReference type="SMART" id="SM00851">
    <property type="entry name" value="MGS"/>
    <property type="match status" value="1"/>
</dbReference>
<dbReference type="EC" id="4.2.3.3" evidence="2"/>
<dbReference type="PANTHER" id="PTHR30492">
    <property type="entry name" value="METHYLGLYOXAL SYNTHASE"/>
    <property type="match status" value="1"/>
</dbReference>
<dbReference type="InterPro" id="IPR004363">
    <property type="entry name" value="Methylgl_synth"/>
</dbReference>
<evidence type="ECO:0000259" key="4">
    <source>
        <dbReference type="PROSITE" id="PS51855"/>
    </source>
</evidence>
<dbReference type="InterPro" id="IPR018148">
    <property type="entry name" value="Methylglyoxal_synth_AS"/>
</dbReference>